<evidence type="ECO:0000313" key="2">
    <source>
        <dbReference type="Proteomes" id="UP000295499"/>
    </source>
</evidence>
<sequence>MNWGQGVPLQKKIISMAENKDYQVLELVVSVLQESIADSKVQKESENTSVLKDGNDFIRLEQEFDGDTAVILITDKKDIIYSEDLLETLLRIQKNEAPASFIINGLNVEAELVLYAVRDHFDEASSSYEFVRAVERKVQEMKIRLKFGDHLFEVVVVNGVDRISVSPIFDKPLDAAVQSAIEADAVRVQAGINKQFKGK</sequence>
<dbReference type="EMBL" id="SNWM01000003">
    <property type="protein sequence ID" value="TDO21669.1"/>
    <property type="molecule type" value="Genomic_DNA"/>
</dbReference>
<keyword evidence="2" id="KW-1185">Reference proteome</keyword>
<comment type="caution">
    <text evidence="1">The sequence shown here is derived from an EMBL/GenBank/DDBJ whole genome shotgun (WGS) entry which is preliminary data.</text>
</comment>
<proteinExistence type="predicted"/>
<protein>
    <submittedName>
        <fullName evidence="1">Uncharacterized protein</fullName>
    </submittedName>
</protein>
<organism evidence="1 2">
    <name type="scientific">Pedobacter duraquae</name>
    <dbReference type="NCBI Taxonomy" id="425511"/>
    <lineage>
        <taxon>Bacteria</taxon>
        <taxon>Pseudomonadati</taxon>
        <taxon>Bacteroidota</taxon>
        <taxon>Sphingobacteriia</taxon>
        <taxon>Sphingobacteriales</taxon>
        <taxon>Sphingobacteriaceae</taxon>
        <taxon>Pedobacter</taxon>
    </lineage>
</organism>
<evidence type="ECO:0000313" key="1">
    <source>
        <dbReference type="EMBL" id="TDO21669.1"/>
    </source>
</evidence>
<accession>A0A4R6II83</accession>
<gene>
    <name evidence="1" type="ORF">CLV32_2775</name>
</gene>
<dbReference type="Proteomes" id="UP000295499">
    <property type="component" value="Unassembled WGS sequence"/>
</dbReference>
<reference evidence="1 2" key="1">
    <citation type="submission" date="2019-03" db="EMBL/GenBank/DDBJ databases">
        <title>Genomic Encyclopedia of Archaeal and Bacterial Type Strains, Phase II (KMG-II): from individual species to whole genera.</title>
        <authorList>
            <person name="Goeker M."/>
        </authorList>
    </citation>
    <scope>NUCLEOTIDE SEQUENCE [LARGE SCALE GENOMIC DNA]</scope>
    <source>
        <strain evidence="1 2">DSM 19034</strain>
    </source>
</reference>
<dbReference type="AlphaFoldDB" id="A0A4R6II83"/>
<name>A0A4R6II83_9SPHI</name>